<protein>
    <submittedName>
        <fullName evidence="1">Uncharacterized protein</fullName>
    </submittedName>
</protein>
<dbReference type="RefSeq" id="WP_011398545.1">
    <property type="nucleotide sequence ID" value="NC_007645.1"/>
</dbReference>
<dbReference type="STRING" id="349521.HCH_04786"/>
<reference evidence="1 2" key="1">
    <citation type="journal article" date="2005" name="Nucleic Acids Res.">
        <title>Genomic blueprint of Hahella chejuensis, a marine microbe producing an algicidal agent.</title>
        <authorList>
            <person name="Jeong H."/>
            <person name="Yim J.H."/>
            <person name="Lee C."/>
            <person name="Choi S.-H."/>
            <person name="Park Y.K."/>
            <person name="Yoon S.H."/>
            <person name="Hur C.-G."/>
            <person name="Kang H.-Y."/>
            <person name="Kim D."/>
            <person name="Lee H.H."/>
            <person name="Park K.H."/>
            <person name="Park S.-H."/>
            <person name="Park H.-S."/>
            <person name="Lee H.K."/>
            <person name="Oh T.K."/>
            <person name="Kim J.F."/>
        </authorList>
    </citation>
    <scope>NUCLEOTIDE SEQUENCE [LARGE SCALE GENOMIC DNA]</scope>
    <source>
        <strain evidence="1 2">KCTC 2396</strain>
    </source>
</reference>
<name>Q2SCZ4_HAHCH</name>
<dbReference type="OrthoDB" id="980262at2"/>
<dbReference type="AlphaFoldDB" id="Q2SCZ4"/>
<dbReference type="Pfam" id="PF22086">
    <property type="entry name" value="DUF6940"/>
    <property type="match status" value="1"/>
</dbReference>
<accession>Q2SCZ4</accession>
<evidence type="ECO:0000313" key="2">
    <source>
        <dbReference type="Proteomes" id="UP000000238"/>
    </source>
</evidence>
<dbReference type="eggNOG" id="ENOG5031WD1">
    <property type="taxonomic scope" value="Bacteria"/>
</dbReference>
<sequence length="200" mass="22671">MAPFSVEETRLAHYDGRRYALFHQGAPLSYLEALRRLEENATFRAFFNSIFASADSPGYFWESPPLSVANANQACEFVLINSGPLTRLQPDWRPFAKPFRASRQSDLVTAFNNLGGDARLVSPRPQTKQCDYAHLARFIHNAPPQQVEAFWIYLARETLARIGEHPVWLSTAGLGVSWLHARICVTPKYYRYAPYAAHPA</sequence>
<dbReference type="EMBL" id="CP000155">
    <property type="protein sequence ID" value="ABC31480.1"/>
    <property type="molecule type" value="Genomic_DNA"/>
</dbReference>
<dbReference type="HOGENOM" id="CLU_087295_0_0_6"/>
<keyword evidence="2" id="KW-1185">Reference proteome</keyword>
<dbReference type="Proteomes" id="UP000000238">
    <property type="component" value="Chromosome"/>
</dbReference>
<proteinExistence type="predicted"/>
<dbReference type="InterPro" id="IPR054220">
    <property type="entry name" value="DUF6940"/>
</dbReference>
<gene>
    <name evidence="1" type="ordered locus">HCH_04786</name>
</gene>
<dbReference type="KEGG" id="hch:HCH_04786"/>
<evidence type="ECO:0000313" key="1">
    <source>
        <dbReference type="EMBL" id="ABC31480.1"/>
    </source>
</evidence>
<organism evidence="1 2">
    <name type="scientific">Hahella chejuensis (strain KCTC 2396)</name>
    <dbReference type="NCBI Taxonomy" id="349521"/>
    <lineage>
        <taxon>Bacteria</taxon>
        <taxon>Pseudomonadati</taxon>
        <taxon>Pseudomonadota</taxon>
        <taxon>Gammaproteobacteria</taxon>
        <taxon>Oceanospirillales</taxon>
        <taxon>Hahellaceae</taxon>
        <taxon>Hahella</taxon>
    </lineage>
</organism>